<feature type="non-terminal residue" evidence="1">
    <location>
        <position position="45"/>
    </location>
</feature>
<dbReference type="AlphaFoldDB" id="A0A0F9ABM3"/>
<comment type="caution">
    <text evidence="1">The sequence shown here is derived from an EMBL/GenBank/DDBJ whole genome shotgun (WGS) entry which is preliminary data.</text>
</comment>
<name>A0A0F9ABM3_9ZZZZ</name>
<accession>A0A0F9ABM3</accession>
<protein>
    <submittedName>
        <fullName evidence="1">Uncharacterized protein</fullName>
    </submittedName>
</protein>
<organism evidence="1">
    <name type="scientific">marine sediment metagenome</name>
    <dbReference type="NCBI Taxonomy" id="412755"/>
    <lineage>
        <taxon>unclassified sequences</taxon>
        <taxon>metagenomes</taxon>
        <taxon>ecological metagenomes</taxon>
    </lineage>
</organism>
<evidence type="ECO:0000313" key="1">
    <source>
        <dbReference type="EMBL" id="KKL06840.1"/>
    </source>
</evidence>
<proteinExistence type="predicted"/>
<reference evidence="1" key="1">
    <citation type="journal article" date="2015" name="Nature">
        <title>Complex archaea that bridge the gap between prokaryotes and eukaryotes.</title>
        <authorList>
            <person name="Spang A."/>
            <person name="Saw J.H."/>
            <person name="Jorgensen S.L."/>
            <person name="Zaremba-Niedzwiedzka K."/>
            <person name="Martijn J."/>
            <person name="Lind A.E."/>
            <person name="van Eijk R."/>
            <person name="Schleper C."/>
            <person name="Guy L."/>
            <person name="Ettema T.J."/>
        </authorList>
    </citation>
    <scope>NUCLEOTIDE SEQUENCE</scope>
</reference>
<gene>
    <name evidence="1" type="ORF">LCGC14_2592020</name>
</gene>
<dbReference type="EMBL" id="LAZR01043535">
    <property type="protein sequence ID" value="KKL06840.1"/>
    <property type="molecule type" value="Genomic_DNA"/>
</dbReference>
<sequence length="45" mass="5522">MRLTFLERSRRRDPGVWDAGRRRLLARLGHEQQWLTGMWLEIRDS</sequence>